<reference evidence="1 2" key="2">
    <citation type="journal article" date="2013" name="IMA Fungus">
        <title>IMA Genome-F 1: Ceratocystis fimbriata: Draft nuclear genome sequence for the plant pathogen, Ceratocystis fimbriata.</title>
        <authorList>
            <person name="Wilken P.M."/>
            <person name="Steenkamp E.T."/>
            <person name="Wingfield M.J."/>
            <person name="de Beer Z.W."/>
            <person name="Wingfield B.D."/>
        </authorList>
    </citation>
    <scope>NUCLEOTIDE SEQUENCE [LARGE SCALE GENOMIC DNA]</scope>
    <source>
        <strain evidence="1 2">CBS 114723</strain>
    </source>
</reference>
<comment type="caution">
    <text evidence="1">The sequence shown here is derived from an EMBL/GenBank/DDBJ whole genome shotgun (WGS) entry which is preliminary data.</text>
</comment>
<evidence type="ECO:0000313" key="2">
    <source>
        <dbReference type="Proteomes" id="UP000222788"/>
    </source>
</evidence>
<name>A0A2C5WD00_9PEZI</name>
<dbReference type="Proteomes" id="UP000222788">
    <property type="component" value="Unassembled WGS sequence"/>
</dbReference>
<sequence>MSLAVEIEIPGCLCQVNTTFHINCVLVFPRTSSPWLQACFQSVSRDSHDKWPISSSNELIFRMFQTCIFSCMYQVNLNSSSSNSAP</sequence>
<accession>A0A2C5WD00</accession>
<protein>
    <submittedName>
        <fullName evidence="1">Uncharacterized protein</fullName>
    </submittedName>
</protein>
<gene>
    <name evidence="1" type="ORF">CFIMG_006468RA</name>
</gene>
<organism evidence="1 2">
    <name type="scientific">Ceratocystis fimbriata CBS 114723</name>
    <dbReference type="NCBI Taxonomy" id="1035309"/>
    <lineage>
        <taxon>Eukaryota</taxon>
        <taxon>Fungi</taxon>
        <taxon>Dikarya</taxon>
        <taxon>Ascomycota</taxon>
        <taxon>Pezizomycotina</taxon>
        <taxon>Sordariomycetes</taxon>
        <taxon>Hypocreomycetidae</taxon>
        <taxon>Microascales</taxon>
        <taxon>Ceratocystidaceae</taxon>
        <taxon>Ceratocystis</taxon>
    </lineage>
</organism>
<evidence type="ECO:0000313" key="1">
    <source>
        <dbReference type="EMBL" id="PHH49118.1"/>
    </source>
</evidence>
<dbReference type="AlphaFoldDB" id="A0A2C5WD00"/>
<proteinExistence type="predicted"/>
<keyword evidence="2" id="KW-1185">Reference proteome</keyword>
<reference evidence="1 2" key="1">
    <citation type="journal article" date="2013" name="Fungal Biol.">
        <title>Analysis of microsatellite markers in the genome of the plant pathogen Ceratocystis fimbriata.</title>
        <authorList>
            <person name="Simpson M.C."/>
            <person name="Wilken P.M."/>
            <person name="Coetzee M.P."/>
            <person name="Wingfield M.J."/>
            <person name="Wingfield B.D."/>
        </authorList>
    </citation>
    <scope>NUCLEOTIDE SEQUENCE [LARGE SCALE GENOMIC DNA]</scope>
    <source>
        <strain evidence="1 2">CBS 114723</strain>
    </source>
</reference>
<dbReference type="EMBL" id="APWK03000267">
    <property type="protein sequence ID" value="PHH49118.1"/>
    <property type="molecule type" value="Genomic_DNA"/>
</dbReference>